<keyword evidence="4" id="KW-1133">Transmembrane helix</keyword>
<gene>
    <name evidence="7" type="ORF">EV146_1059</name>
</gene>
<dbReference type="InterPro" id="IPR018062">
    <property type="entry name" value="HTH_AraC-typ_CS"/>
</dbReference>
<accession>A0A4R2BFR1</accession>
<evidence type="ECO:0000259" key="5">
    <source>
        <dbReference type="PROSITE" id="PS01124"/>
    </source>
</evidence>
<proteinExistence type="predicted"/>
<keyword evidence="8" id="KW-1185">Reference proteome</keyword>
<dbReference type="GO" id="GO:0043565">
    <property type="term" value="F:sequence-specific DNA binding"/>
    <property type="evidence" value="ECO:0007669"/>
    <property type="project" value="InterPro"/>
</dbReference>
<evidence type="ECO:0000313" key="8">
    <source>
        <dbReference type="Proteomes" id="UP000295689"/>
    </source>
</evidence>
<dbReference type="PANTHER" id="PTHR43280:SF10">
    <property type="entry name" value="REGULATORY PROTEIN POCR"/>
    <property type="match status" value="1"/>
</dbReference>
<comment type="caution">
    <text evidence="7">The sequence shown here is derived from an EMBL/GenBank/DDBJ whole genome shotgun (WGS) entry which is preliminary data.</text>
</comment>
<evidence type="ECO:0000256" key="4">
    <source>
        <dbReference type="SAM" id="Phobius"/>
    </source>
</evidence>
<keyword evidence="4" id="KW-0812">Transmembrane</keyword>
<sequence length="763" mass="86742">MVQSFQKWLKYSFRKTETRLILFLSIAVFFIILIVSITSYETSKSVLQKELNEPQQQMLQVGMDFIDKHISESDKVAIKVALDTNVYRFLNSDKQNSYSNITEIYQLLSTLINSSSYINSIYIYDLKHDSFVSVPQGFSSRKSTFFDSKWVDVADEFGDEKMIVKKRSVNDGKKYDRSEVTLFRKIMIQGEFKGIVALNLGYHDLFEPFNSPDMANLSTARFIIDQNNEMIYSTSSPSSPKLNTKAVVSAISELNEEHLGDIAYKDQQLLVSQNISPLTGWKYVSLVPQDSLLAKSKKVGHVVLSVSIMALLLGGVAIFYINSIAFRPIRRMKELFNIGNKDIDHHDLLHLETLAGELLNNHAQLSHMIHKVRSEASAKFFSDIYHNNLTNSREIEEKCLGYFQETSNKPLKVAIISIDHFSHWSDQYPSSDHSLLKFALANILTETLESYSHSECVDLGKDKLLIVLHPSSDEKLLDSKLKEALSIVPSLLEFSISIGISSQKSDIGSLAEAILEADTALGNRLYSGYGSLLKSEELTQWDSRKLSMVSKVLDHLREAIDTGDSERTSSLIGQIIEDIRGSRLNPERAFSIIKMINDRSLRIGQDEDKGRRKEKDFFQYLHTFHIDDVAEFLTEQANDIIQGNLSIRTSKESLLIEKMIEYMKDHLDEPIGITEIVDSIGISVSLASSIFKKEMNETIYGYFTGLRMKRAADLLVNTDEKISDIAIKVGYQHENSFIRAFRKCNNITPGKYREVFKSKREVI</sequence>
<dbReference type="InterPro" id="IPR000160">
    <property type="entry name" value="GGDEF_dom"/>
</dbReference>
<reference evidence="7 8" key="1">
    <citation type="journal article" date="2015" name="Stand. Genomic Sci.">
        <title>Genomic Encyclopedia of Bacterial and Archaeal Type Strains, Phase III: the genomes of soil and plant-associated and newly described type strains.</title>
        <authorList>
            <person name="Whitman W.B."/>
            <person name="Woyke T."/>
            <person name="Klenk H.P."/>
            <person name="Zhou Y."/>
            <person name="Lilburn T.G."/>
            <person name="Beck B.J."/>
            <person name="De Vos P."/>
            <person name="Vandamme P."/>
            <person name="Eisen J.A."/>
            <person name="Garrity G."/>
            <person name="Hugenholtz P."/>
            <person name="Kyrpides N.C."/>
        </authorList>
    </citation>
    <scope>NUCLEOTIDE SEQUENCE [LARGE SCALE GENOMIC DNA]</scope>
    <source>
        <strain evidence="7 8">CV53</strain>
    </source>
</reference>
<keyword evidence="4" id="KW-0472">Membrane</keyword>
<dbReference type="AlphaFoldDB" id="A0A4R2BFR1"/>
<feature type="transmembrane region" description="Helical" evidence="4">
    <location>
        <begin position="20"/>
        <end position="40"/>
    </location>
</feature>
<dbReference type="Gene3D" id="1.10.10.60">
    <property type="entry name" value="Homeodomain-like"/>
    <property type="match status" value="2"/>
</dbReference>
<dbReference type="PROSITE" id="PS01124">
    <property type="entry name" value="HTH_ARAC_FAMILY_2"/>
    <property type="match status" value="1"/>
</dbReference>
<keyword evidence="3" id="KW-0804">Transcription</keyword>
<evidence type="ECO:0000256" key="1">
    <source>
        <dbReference type="ARBA" id="ARBA00023015"/>
    </source>
</evidence>
<evidence type="ECO:0000256" key="3">
    <source>
        <dbReference type="ARBA" id="ARBA00023163"/>
    </source>
</evidence>
<dbReference type="SUPFAM" id="SSF55073">
    <property type="entry name" value="Nucleotide cyclase"/>
    <property type="match status" value="1"/>
</dbReference>
<keyword evidence="1" id="KW-0805">Transcription regulation</keyword>
<dbReference type="Proteomes" id="UP000295689">
    <property type="component" value="Unassembled WGS sequence"/>
</dbReference>
<dbReference type="PANTHER" id="PTHR43280">
    <property type="entry name" value="ARAC-FAMILY TRANSCRIPTIONAL REGULATOR"/>
    <property type="match status" value="1"/>
</dbReference>
<dbReference type="EMBL" id="SLVV01000005">
    <property type="protein sequence ID" value="TCN25353.1"/>
    <property type="molecule type" value="Genomic_DNA"/>
</dbReference>
<dbReference type="InterPro" id="IPR020449">
    <property type="entry name" value="Tscrpt_reg_AraC-type_HTH"/>
</dbReference>
<keyword evidence="2 7" id="KW-0238">DNA-binding</keyword>
<feature type="domain" description="GGDEF" evidence="6">
    <location>
        <begin position="409"/>
        <end position="537"/>
    </location>
</feature>
<dbReference type="InterPro" id="IPR043128">
    <property type="entry name" value="Rev_trsase/Diguanyl_cyclase"/>
</dbReference>
<dbReference type="Gene3D" id="3.30.70.270">
    <property type="match status" value="1"/>
</dbReference>
<organism evidence="7 8">
    <name type="scientific">Mesobacillus foraminis</name>
    <dbReference type="NCBI Taxonomy" id="279826"/>
    <lineage>
        <taxon>Bacteria</taxon>
        <taxon>Bacillati</taxon>
        <taxon>Bacillota</taxon>
        <taxon>Bacilli</taxon>
        <taxon>Bacillales</taxon>
        <taxon>Bacillaceae</taxon>
        <taxon>Mesobacillus</taxon>
    </lineage>
</organism>
<protein>
    <submittedName>
        <fullName evidence="7">AraC-like DNA-binding protein</fullName>
    </submittedName>
</protein>
<name>A0A4R2BFR1_9BACI</name>
<dbReference type="SUPFAM" id="SSF46689">
    <property type="entry name" value="Homeodomain-like"/>
    <property type="match status" value="1"/>
</dbReference>
<dbReference type="InterPro" id="IPR029787">
    <property type="entry name" value="Nucleotide_cyclase"/>
</dbReference>
<dbReference type="PROSITE" id="PS50887">
    <property type="entry name" value="GGDEF"/>
    <property type="match status" value="1"/>
</dbReference>
<dbReference type="PRINTS" id="PR00032">
    <property type="entry name" value="HTHARAC"/>
</dbReference>
<evidence type="ECO:0000313" key="7">
    <source>
        <dbReference type="EMBL" id="TCN25353.1"/>
    </source>
</evidence>
<dbReference type="InterPro" id="IPR009057">
    <property type="entry name" value="Homeodomain-like_sf"/>
</dbReference>
<dbReference type="SMART" id="SM00342">
    <property type="entry name" value="HTH_ARAC"/>
    <property type="match status" value="1"/>
</dbReference>
<dbReference type="RefSeq" id="WP_132004957.1">
    <property type="nucleotide sequence ID" value="NZ_JABUHM010000003.1"/>
</dbReference>
<feature type="transmembrane region" description="Helical" evidence="4">
    <location>
        <begin position="299"/>
        <end position="321"/>
    </location>
</feature>
<dbReference type="PROSITE" id="PS00041">
    <property type="entry name" value="HTH_ARAC_FAMILY_1"/>
    <property type="match status" value="1"/>
</dbReference>
<feature type="domain" description="HTH araC/xylS-type" evidence="5">
    <location>
        <begin position="657"/>
        <end position="755"/>
    </location>
</feature>
<dbReference type="GO" id="GO:0003700">
    <property type="term" value="F:DNA-binding transcription factor activity"/>
    <property type="evidence" value="ECO:0007669"/>
    <property type="project" value="InterPro"/>
</dbReference>
<dbReference type="Pfam" id="PF12833">
    <property type="entry name" value="HTH_18"/>
    <property type="match status" value="1"/>
</dbReference>
<evidence type="ECO:0000259" key="6">
    <source>
        <dbReference type="PROSITE" id="PS50887"/>
    </source>
</evidence>
<dbReference type="InterPro" id="IPR018060">
    <property type="entry name" value="HTH_AraC"/>
</dbReference>
<evidence type="ECO:0000256" key="2">
    <source>
        <dbReference type="ARBA" id="ARBA00023125"/>
    </source>
</evidence>